<dbReference type="EMBL" id="QYTV02000002">
    <property type="protein sequence ID" value="RST76196.1"/>
    <property type="molecule type" value="Genomic_DNA"/>
</dbReference>
<dbReference type="InterPro" id="IPR047175">
    <property type="entry name" value="CotS-like"/>
</dbReference>
<dbReference type="AlphaFoldDB" id="A0A429Y436"/>
<keyword evidence="3" id="KW-1185">Reference proteome</keyword>
<gene>
    <name evidence="2" type="ORF">D4T97_005280</name>
</gene>
<dbReference type="PANTHER" id="PTHR39179">
    <property type="entry name" value="SPORE COAT PROTEIN I"/>
    <property type="match status" value="1"/>
</dbReference>
<proteinExistence type="predicted"/>
<protein>
    <recommendedName>
        <fullName evidence="1">Aminoglycoside phosphotransferase domain-containing protein</fullName>
    </recommendedName>
</protein>
<dbReference type="InterPro" id="IPR011009">
    <property type="entry name" value="Kinase-like_dom_sf"/>
</dbReference>
<dbReference type="Gene3D" id="3.90.1200.10">
    <property type="match status" value="1"/>
</dbReference>
<dbReference type="InterPro" id="IPR002575">
    <property type="entry name" value="Aminoglycoside_PTrfase"/>
</dbReference>
<dbReference type="GO" id="GO:0042601">
    <property type="term" value="C:endospore-forming forespore"/>
    <property type="evidence" value="ECO:0007669"/>
    <property type="project" value="TreeGrafter"/>
</dbReference>
<comment type="caution">
    <text evidence="2">The sequence shown here is derived from an EMBL/GenBank/DDBJ whole genome shotgun (WGS) entry which is preliminary data.</text>
</comment>
<dbReference type="SUPFAM" id="SSF56112">
    <property type="entry name" value="Protein kinase-like (PK-like)"/>
    <property type="match status" value="1"/>
</dbReference>
<organism evidence="2 3">
    <name type="scientific">Siminovitchia acidinfaciens</name>
    <dbReference type="NCBI Taxonomy" id="2321395"/>
    <lineage>
        <taxon>Bacteria</taxon>
        <taxon>Bacillati</taxon>
        <taxon>Bacillota</taxon>
        <taxon>Bacilli</taxon>
        <taxon>Bacillales</taxon>
        <taxon>Bacillaceae</taxon>
        <taxon>Siminovitchia</taxon>
    </lineage>
</organism>
<sequence length="334" mass="39904">MKTKMTNIFNQRDGFNSRLLLYVKSTTGINFNKISEIKKGVWIVFAKNERWVIKEFPNPDKLKNQMLLTNLLWKHGFKNTYRFHRIHDSGPCYFEKRCLGFLQYVEPNNGKSFQFDTAKNRSEAIELLCHFHLVSAKCIFALKDKLPTFNLLEKWEKRLETFKRNCQDIKESSIYPYLEKYIQVGELSLNVMKAHETYFIKKPHCILHGDLAHHNFLRKNNGSLYLIDFDLISIGPKHIDILQYCNRILPSIGWSPERLFAEGDAISQYGKDTPFLAALLYPADIFREWNYFFSYDKKKQQKHWKHLKEITFRQFEKRMLFSNWMIKRMDSDLL</sequence>
<evidence type="ECO:0000313" key="3">
    <source>
        <dbReference type="Proteomes" id="UP000287156"/>
    </source>
</evidence>
<dbReference type="OrthoDB" id="2373610at2"/>
<evidence type="ECO:0000259" key="1">
    <source>
        <dbReference type="Pfam" id="PF01636"/>
    </source>
</evidence>
<dbReference type="RefSeq" id="WP_126048454.1">
    <property type="nucleotide sequence ID" value="NZ_QYTV02000002.1"/>
</dbReference>
<feature type="domain" description="Aminoglycoside phosphotransferase" evidence="1">
    <location>
        <begin position="62"/>
        <end position="252"/>
    </location>
</feature>
<accession>A0A429Y436</accession>
<evidence type="ECO:0000313" key="2">
    <source>
        <dbReference type="EMBL" id="RST76196.1"/>
    </source>
</evidence>
<dbReference type="PANTHER" id="PTHR39179:SF3">
    <property type="entry name" value="COTS-RELATED PROTEIN"/>
    <property type="match status" value="1"/>
</dbReference>
<dbReference type="Pfam" id="PF01636">
    <property type="entry name" value="APH"/>
    <property type="match status" value="1"/>
</dbReference>
<reference evidence="2" key="1">
    <citation type="submission" date="2018-12" db="EMBL/GenBank/DDBJ databases">
        <authorList>
            <person name="Sun L."/>
            <person name="Chen Z."/>
        </authorList>
    </citation>
    <scope>NUCLEOTIDE SEQUENCE [LARGE SCALE GENOMIC DNA]</scope>
    <source>
        <strain evidence="2">3-2-2</strain>
    </source>
</reference>
<name>A0A429Y436_9BACI</name>
<dbReference type="Proteomes" id="UP000287156">
    <property type="component" value="Unassembled WGS sequence"/>
</dbReference>